<accession>A0A0J8H0H4</accession>
<name>A0A0J8H0H4_9ALTE</name>
<dbReference type="InterPro" id="IPR021992">
    <property type="entry name" value="MVL"/>
</dbReference>
<proteinExistence type="predicted"/>
<gene>
    <name evidence="3" type="ORF">XM47_02425</name>
</gene>
<sequence length="243" mass="27320">MKHFKYLLILSSFLLCTAVQAKGKFGIDAYSLNKAVCYQGSSYKSTFTKVGHKKWLEVNEVGTRINWQERNRDEWSVYLMDSSRKMNLQIDLHTTKVAWGYFNQATSNELCRIKNANGNAQGQAAARSQEQVCKSLVQGKVAWSRGGSKNWQTSNLHKLCKNSPNAAKTVQCFKAAINKHNNWSKGIKECSGNKKAINAGPIWNQNDAKQKCPRVASQNGGKWTGGWWTTVQGKMSVCEIKFD</sequence>
<dbReference type="InterPro" id="IPR053754">
    <property type="entry name" value="OligoMan_bind_ChitinaseAct_sf"/>
</dbReference>
<dbReference type="RefSeq" id="WP_048689025.1">
    <property type="nucleotide sequence ID" value="NZ_KQ130482.1"/>
</dbReference>
<feature type="chain" id="PRO_5005298716" description="Mannan-binding protein domain-containing protein" evidence="1">
    <location>
        <begin position="22"/>
        <end position="243"/>
    </location>
</feature>
<dbReference type="Pfam" id="PF12151">
    <property type="entry name" value="MVL"/>
    <property type="match status" value="1"/>
</dbReference>
<evidence type="ECO:0000313" key="3">
    <source>
        <dbReference type="EMBL" id="KMT66969.1"/>
    </source>
</evidence>
<keyword evidence="4" id="KW-1185">Reference proteome</keyword>
<dbReference type="STRING" id="1513271.XM47_02425"/>
<comment type="caution">
    <text evidence="3">The sequence shown here is derived from an EMBL/GenBank/DDBJ whole genome shotgun (WGS) entry which is preliminary data.</text>
</comment>
<feature type="domain" description="Mannan-binding protein" evidence="2">
    <location>
        <begin position="205"/>
        <end position="240"/>
    </location>
</feature>
<dbReference type="EMBL" id="LAZL01000002">
    <property type="protein sequence ID" value="KMT66969.1"/>
    <property type="molecule type" value="Genomic_DNA"/>
</dbReference>
<reference evidence="3 4" key="1">
    <citation type="submission" date="2015-04" db="EMBL/GenBank/DDBJ databases">
        <title>Draft Genome Sequence of the Novel Agar-Digesting Marine Bacterium Q1.</title>
        <authorList>
            <person name="Li Y."/>
            <person name="Li D."/>
            <person name="Chen G."/>
            <person name="Du Z."/>
        </authorList>
    </citation>
    <scope>NUCLEOTIDE SEQUENCE [LARGE SCALE GENOMIC DNA]</scope>
    <source>
        <strain evidence="3 4">Q1</strain>
    </source>
</reference>
<feature type="signal peptide" evidence="1">
    <location>
        <begin position="1"/>
        <end position="21"/>
    </location>
</feature>
<dbReference type="Proteomes" id="UP000037600">
    <property type="component" value="Unassembled WGS sequence"/>
</dbReference>
<dbReference type="Gene3D" id="3.30.1490.230">
    <property type="match status" value="1"/>
</dbReference>
<evidence type="ECO:0000259" key="2">
    <source>
        <dbReference type="Pfam" id="PF12151"/>
    </source>
</evidence>
<dbReference type="AlphaFoldDB" id="A0A0J8H0H4"/>
<evidence type="ECO:0000256" key="1">
    <source>
        <dbReference type="SAM" id="SignalP"/>
    </source>
</evidence>
<protein>
    <recommendedName>
        <fullName evidence="2">Mannan-binding protein domain-containing protein</fullName>
    </recommendedName>
</protein>
<organism evidence="3 4">
    <name type="scientific">Catenovulum maritimum</name>
    <dbReference type="NCBI Taxonomy" id="1513271"/>
    <lineage>
        <taxon>Bacteria</taxon>
        <taxon>Pseudomonadati</taxon>
        <taxon>Pseudomonadota</taxon>
        <taxon>Gammaproteobacteria</taxon>
        <taxon>Alteromonadales</taxon>
        <taxon>Alteromonadaceae</taxon>
        <taxon>Catenovulum</taxon>
    </lineage>
</organism>
<evidence type="ECO:0000313" key="4">
    <source>
        <dbReference type="Proteomes" id="UP000037600"/>
    </source>
</evidence>
<keyword evidence="1" id="KW-0732">Signal</keyword>